<organism evidence="2 3">
    <name type="scientific">Zafaria cholistanensis</name>
    <dbReference type="NCBI Taxonomy" id="1682741"/>
    <lineage>
        <taxon>Bacteria</taxon>
        <taxon>Bacillati</taxon>
        <taxon>Actinomycetota</taxon>
        <taxon>Actinomycetes</taxon>
        <taxon>Micrococcales</taxon>
        <taxon>Micrococcaceae</taxon>
        <taxon>Zafaria</taxon>
    </lineage>
</organism>
<dbReference type="InterPro" id="IPR050571">
    <property type="entry name" value="Class-IV_PLP-Dep_Aminotrnsfr"/>
</dbReference>
<dbReference type="GO" id="GO:0005829">
    <property type="term" value="C:cytosol"/>
    <property type="evidence" value="ECO:0007669"/>
    <property type="project" value="TreeGrafter"/>
</dbReference>
<comment type="caution">
    <text evidence="2">The sequence shown here is derived from an EMBL/GenBank/DDBJ whole genome shotgun (WGS) entry which is preliminary data.</text>
</comment>
<dbReference type="Gene3D" id="3.30.470.10">
    <property type="match status" value="1"/>
</dbReference>
<keyword evidence="2" id="KW-0456">Lyase</keyword>
<dbReference type="PANTHER" id="PTHR42743">
    <property type="entry name" value="AMINO-ACID AMINOTRANSFERASE"/>
    <property type="match status" value="1"/>
</dbReference>
<dbReference type="NCBIfam" id="NF005887">
    <property type="entry name" value="PRK07849.1-2"/>
    <property type="match status" value="1"/>
</dbReference>
<dbReference type="InterPro" id="IPR043132">
    <property type="entry name" value="BCAT-like_C"/>
</dbReference>
<dbReference type="InterPro" id="IPR001544">
    <property type="entry name" value="Aminotrans_IV"/>
</dbReference>
<dbReference type="RefSeq" id="WP_149956016.1">
    <property type="nucleotide sequence ID" value="NZ_BKDJ01000003.1"/>
</dbReference>
<accession>A0A5A7NN52</accession>
<comment type="similarity">
    <text evidence="1">Belongs to the class-IV pyridoxal-phosphate-dependent aminotransferase family.</text>
</comment>
<reference evidence="2 3" key="1">
    <citation type="submission" date="2019-09" db="EMBL/GenBank/DDBJ databases">
        <title>Arthrobacter zafarii sp. nov., a moderately thermotolerant and halotolerant actinobacterium isolated from Cholistan desert soil of Pakistan.</title>
        <authorList>
            <person name="Amin A."/>
            <person name="Ahmed I."/>
            <person name="Khalid N."/>
            <person name="Schumann P."/>
            <person name="Busse H.J."/>
            <person name="Khan I.U."/>
            <person name="Li S."/>
            <person name="Li W.J."/>
        </authorList>
    </citation>
    <scope>NUCLEOTIDE SEQUENCE [LARGE SCALE GENOMIC DNA]</scope>
    <source>
        <strain evidence="2 3">NCCP-1664</strain>
    </source>
</reference>
<dbReference type="NCBIfam" id="NF005886">
    <property type="entry name" value="PRK07849.1-1"/>
    <property type="match status" value="1"/>
</dbReference>
<dbReference type="EMBL" id="BKDJ01000003">
    <property type="protein sequence ID" value="GER22374.1"/>
    <property type="molecule type" value="Genomic_DNA"/>
</dbReference>
<dbReference type="Proteomes" id="UP000325307">
    <property type="component" value="Unassembled WGS sequence"/>
</dbReference>
<dbReference type="Pfam" id="PF01063">
    <property type="entry name" value="Aminotran_4"/>
    <property type="match status" value="1"/>
</dbReference>
<dbReference type="PANTHER" id="PTHR42743:SF11">
    <property type="entry name" value="AMINODEOXYCHORISMATE LYASE"/>
    <property type="match status" value="1"/>
</dbReference>
<dbReference type="OrthoDB" id="3199344at2"/>
<evidence type="ECO:0000313" key="3">
    <source>
        <dbReference type="Proteomes" id="UP000325307"/>
    </source>
</evidence>
<dbReference type="AlphaFoldDB" id="A0A5A7NN52"/>
<dbReference type="GO" id="GO:0016829">
    <property type="term" value="F:lyase activity"/>
    <property type="evidence" value="ECO:0007669"/>
    <property type="project" value="UniProtKB-KW"/>
</dbReference>
<dbReference type="InterPro" id="IPR036038">
    <property type="entry name" value="Aminotransferase-like"/>
</dbReference>
<dbReference type="Gene3D" id="3.20.10.10">
    <property type="entry name" value="D-amino Acid Aminotransferase, subunit A, domain 2"/>
    <property type="match status" value="1"/>
</dbReference>
<dbReference type="InterPro" id="IPR043131">
    <property type="entry name" value="BCAT-like_N"/>
</dbReference>
<dbReference type="GO" id="GO:0046394">
    <property type="term" value="P:carboxylic acid biosynthetic process"/>
    <property type="evidence" value="ECO:0007669"/>
    <property type="project" value="UniProtKB-ARBA"/>
</dbReference>
<sequence length="301" mass="31677">MTVLVFVDPEFPAGRPADPSQPQLSVLDQGVTRGDGVFETLLYTGGAVRKLDAHLARLESSAAMCELPVPSAQAWRSAVGTAVAAYDAARSAAGATEAPGMRHEATVKLVATRGPEGATHGTAWVTVSPAPELGQRQRETGLSVITLDRGYDSEAGDRAPWLLMGAKTLSYGVNMAALRHARKQGADDVIFVSSDGHVLEGATSTVLLAHREGPLKRLVTPTLQTGILPGTTQGAIFAAAQSAGWELGYGPLETQDLFEADAVWLVSSVRLLAPINSIDGVGIPRDRELHAELARMVDGIR</sequence>
<keyword evidence="3" id="KW-1185">Reference proteome</keyword>
<evidence type="ECO:0000313" key="2">
    <source>
        <dbReference type="EMBL" id="GER22374.1"/>
    </source>
</evidence>
<dbReference type="SUPFAM" id="SSF56752">
    <property type="entry name" value="D-aminoacid aminotransferase-like PLP-dependent enzymes"/>
    <property type="match status" value="1"/>
</dbReference>
<evidence type="ECO:0000256" key="1">
    <source>
        <dbReference type="ARBA" id="ARBA00009320"/>
    </source>
</evidence>
<name>A0A5A7NN52_9MICC</name>
<gene>
    <name evidence="2" type="primary">pabC</name>
    <name evidence="2" type="ORF">NCCP1664_08710</name>
</gene>
<protein>
    <submittedName>
        <fullName evidence="2">4-amino-4-deoxychorismate lyase</fullName>
    </submittedName>
</protein>
<proteinExistence type="inferred from homology"/>